<keyword evidence="8" id="KW-0067">ATP-binding</keyword>
<dbReference type="InterPro" id="IPR004006">
    <property type="entry name" value="DhaK_dom"/>
</dbReference>
<dbReference type="Proteomes" id="UP000792457">
    <property type="component" value="Unassembled WGS sequence"/>
</dbReference>
<feature type="domain" description="DhaK" evidence="17">
    <location>
        <begin position="16"/>
        <end position="343"/>
    </location>
</feature>
<evidence type="ECO:0000313" key="18">
    <source>
        <dbReference type="EMBL" id="KAG8237530.1"/>
    </source>
</evidence>
<evidence type="ECO:0000256" key="14">
    <source>
        <dbReference type="ARBA" id="ARBA00048526"/>
    </source>
</evidence>
<dbReference type="FunFam" id="3.40.50.10440:FF:000001">
    <property type="entry name" value="Dihydroxyacetone kinase, DhaK subunit"/>
    <property type="match status" value="1"/>
</dbReference>
<evidence type="ECO:0000256" key="2">
    <source>
        <dbReference type="ARBA" id="ARBA00012110"/>
    </source>
</evidence>
<dbReference type="EC" id="2.7.1.29" evidence="1"/>
<evidence type="ECO:0000256" key="3">
    <source>
        <dbReference type="ARBA" id="ARBA00012578"/>
    </source>
</evidence>
<comment type="catalytic activity">
    <reaction evidence="14">
        <text>FAD = riboflavin cyclic-4',5'-phosphate + AMP + H(+)</text>
        <dbReference type="Rhea" id="RHEA:13729"/>
        <dbReference type="ChEBI" id="CHEBI:15378"/>
        <dbReference type="ChEBI" id="CHEBI:57692"/>
        <dbReference type="ChEBI" id="CHEBI:76202"/>
        <dbReference type="ChEBI" id="CHEBI:456215"/>
        <dbReference type="EC" id="4.6.1.15"/>
    </reaction>
</comment>
<dbReference type="SUPFAM" id="SSF101473">
    <property type="entry name" value="DhaL-like"/>
    <property type="match status" value="1"/>
</dbReference>
<dbReference type="PROSITE" id="PS51481">
    <property type="entry name" value="DHAK"/>
    <property type="match status" value="1"/>
</dbReference>
<evidence type="ECO:0000256" key="11">
    <source>
        <dbReference type="ARBA" id="ARBA00045490"/>
    </source>
</evidence>
<dbReference type="Gene3D" id="3.30.1180.20">
    <property type="entry name" value="Dihydroxyacetone kinase, domain 2"/>
    <property type="match status" value="1"/>
</dbReference>
<dbReference type="PANTHER" id="PTHR28629:SF4">
    <property type="entry name" value="TRIOKINASE_FMN CYCLASE"/>
    <property type="match status" value="1"/>
</dbReference>
<dbReference type="GO" id="GO:0050354">
    <property type="term" value="F:triokinase activity"/>
    <property type="evidence" value="ECO:0007669"/>
    <property type="project" value="UniProtKB-EC"/>
</dbReference>
<dbReference type="AlphaFoldDB" id="A0A8K0P696"/>
<evidence type="ECO:0000256" key="7">
    <source>
        <dbReference type="ARBA" id="ARBA00022777"/>
    </source>
</evidence>
<dbReference type="GO" id="GO:0005524">
    <property type="term" value="F:ATP binding"/>
    <property type="evidence" value="ECO:0007669"/>
    <property type="project" value="UniProtKB-KW"/>
</dbReference>
<keyword evidence="19" id="KW-1185">Reference proteome</keyword>
<evidence type="ECO:0000259" key="16">
    <source>
        <dbReference type="PROSITE" id="PS51480"/>
    </source>
</evidence>
<reference evidence="18" key="2">
    <citation type="submission" date="2017-10" db="EMBL/GenBank/DDBJ databases">
        <title>Ladona fulva Genome sequencing and assembly.</title>
        <authorList>
            <person name="Murali S."/>
            <person name="Richards S."/>
            <person name="Bandaranaike D."/>
            <person name="Bellair M."/>
            <person name="Blankenburg K."/>
            <person name="Chao H."/>
            <person name="Dinh H."/>
            <person name="Doddapaneni H."/>
            <person name="Dugan-Rocha S."/>
            <person name="Elkadiri S."/>
            <person name="Gnanaolivu R."/>
            <person name="Hernandez B."/>
            <person name="Skinner E."/>
            <person name="Javaid M."/>
            <person name="Lee S."/>
            <person name="Li M."/>
            <person name="Ming W."/>
            <person name="Munidasa M."/>
            <person name="Muniz J."/>
            <person name="Nguyen L."/>
            <person name="Hughes D."/>
            <person name="Osuji N."/>
            <person name="Pu L.-L."/>
            <person name="Puazo M."/>
            <person name="Qu C."/>
            <person name="Quiroz J."/>
            <person name="Raj R."/>
            <person name="Weissenberger G."/>
            <person name="Xin Y."/>
            <person name="Zou X."/>
            <person name="Han Y."/>
            <person name="Worley K."/>
            <person name="Muzny D."/>
            <person name="Gibbs R."/>
        </authorList>
    </citation>
    <scope>NUCLEOTIDE SEQUENCE</scope>
    <source>
        <strain evidence="18">Sampled in the wild</strain>
    </source>
</reference>
<dbReference type="FunFam" id="1.25.40.340:FF:000002">
    <property type="entry name" value="Dihydroxyacetone kinase, L subunit"/>
    <property type="match status" value="1"/>
</dbReference>
<dbReference type="OrthoDB" id="1724672at2759"/>
<dbReference type="InterPro" id="IPR004007">
    <property type="entry name" value="DhaL_dom"/>
</dbReference>
<evidence type="ECO:0000256" key="1">
    <source>
        <dbReference type="ARBA" id="ARBA00012107"/>
    </source>
</evidence>
<dbReference type="SMART" id="SM01120">
    <property type="entry name" value="Dak2"/>
    <property type="match status" value="1"/>
</dbReference>
<sequence>MVSTRMTTIPKKLINSVDDCVDEMMEGFSFAYPGSFRLHPSCRKLAISTLRRHGCVSLLSGGGAGHEPFCAGYVGKGMLTAAISGTVFSSPPASNIFEAIQLLSASNAEAGVFVIIPNYTGDRLNFGLAIEKARTMGIKVDSITIGEDCAHSQSKADFAGRRGLCGLVLAYKIAGAMAIEGRSLKEISSILHQVVNSMATIGICLTPCSLPAFTLEPEEIELGVGVHGESGVLKMKMGSAAEVTTLMLEKIREYLLINAGDEVIILVNNLGSATQMEQWIVVNEIKKQLSFQNVKVLRIYAGHIMTSLDMSGMHICMLKLSGSEEEKNDLMSYLDAPTLAPAWPGGVQSIQLSETGRSSIDYSAANTVPFISIEDEMKAAKKLPKVGDEGKKLIRCCIESAVKAIIEEEDKINFLDSKCGDSDCGTTLRRGAEGIKEKLDTFPLDCPGALMKCLASACEPCMAGTSGGIYSILFTTCTPPLLLANTKDGTKKFPWAEAWGKAWRCGLEGVLKYCGAKSGDRTLLDVLEPACAKYEALPKSSLKEILSALDATLEAAEIGCRATGKMKARVGRASYVDSMCLHEYDAGAYGVLVWIRAVINTLKEHLLDK</sequence>
<evidence type="ECO:0000256" key="4">
    <source>
        <dbReference type="ARBA" id="ARBA00018932"/>
    </source>
</evidence>
<proteinExistence type="predicted"/>
<keyword evidence="5" id="KW-0808">Transferase</keyword>
<comment type="catalytic activity">
    <reaction evidence="15">
        <text>dihydroxyacetone + ATP = dihydroxyacetone phosphate + ADP + H(+)</text>
        <dbReference type="Rhea" id="RHEA:15773"/>
        <dbReference type="ChEBI" id="CHEBI:15378"/>
        <dbReference type="ChEBI" id="CHEBI:16016"/>
        <dbReference type="ChEBI" id="CHEBI:30616"/>
        <dbReference type="ChEBI" id="CHEBI:57642"/>
        <dbReference type="ChEBI" id="CHEBI:456216"/>
        <dbReference type="EC" id="2.7.1.29"/>
    </reaction>
</comment>
<dbReference type="GO" id="GO:0034012">
    <property type="term" value="F:FAD-AMP lyase (cyclizing) activity"/>
    <property type="evidence" value="ECO:0007669"/>
    <property type="project" value="UniProtKB-EC"/>
</dbReference>
<gene>
    <name evidence="18" type="ORF">J437_LFUL016507</name>
</gene>
<keyword evidence="7" id="KW-0418">Kinase</keyword>
<evidence type="ECO:0000256" key="15">
    <source>
        <dbReference type="ARBA" id="ARBA00048898"/>
    </source>
</evidence>
<dbReference type="GO" id="GO:0004371">
    <property type="term" value="F:glycerone kinase activity"/>
    <property type="evidence" value="ECO:0007669"/>
    <property type="project" value="UniProtKB-EC"/>
</dbReference>
<dbReference type="Gene3D" id="3.40.50.10440">
    <property type="entry name" value="Dihydroxyacetone kinase, domain 1"/>
    <property type="match status" value="1"/>
</dbReference>
<comment type="caution">
    <text evidence="18">The sequence shown here is derived from an EMBL/GenBank/DDBJ whole genome shotgun (WGS) entry which is preliminary data.</text>
</comment>
<keyword evidence="9" id="KW-0170">Cobalt</keyword>
<evidence type="ECO:0000259" key="17">
    <source>
        <dbReference type="PROSITE" id="PS51481"/>
    </source>
</evidence>
<dbReference type="PANTHER" id="PTHR28629">
    <property type="entry name" value="TRIOKINASE/FMN CYCLASE"/>
    <property type="match status" value="1"/>
</dbReference>
<dbReference type="EMBL" id="KZ309182">
    <property type="protein sequence ID" value="KAG8237530.1"/>
    <property type="molecule type" value="Genomic_DNA"/>
</dbReference>
<dbReference type="Pfam" id="PF02733">
    <property type="entry name" value="Dak1"/>
    <property type="match status" value="1"/>
</dbReference>
<evidence type="ECO:0000313" key="19">
    <source>
        <dbReference type="Proteomes" id="UP000792457"/>
    </source>
</evidence>
<feature type="domain" description="DhaL" evidence="16">
    <location>
        <begin position="392"/>
        <end position="600"/>
    </location>
</feature>
<evidence type="ECO:0000256" key="12">
    <source>
        <dbReference type="ARBA" id="ARBA00046681"/>
    </source>
</evidence>
<protein>
    <recommendedName>
        <fullName evidence="4">Triokinase/FMN cyclase</fullName>
        <ecNumber evidence="2">2.7.1.28</ecNumber>
        <ecNumber evidence="1">2.7.1.29</ecNumber>
        <ecNumber evidence="3">4.6.1.15</ecNumber>
    </recommendedName>
    <alternativeName>
        <fullName evidence="10">Bifunctional ATP-dependent dihydroxyacetone kinase/FAD-AMP lyase (cyclizing)</fullName>
    </alternativeName>
</protein>
<evidence type="ECO:0000256" key="13">
    <source>
        <dbReference type="ARBA" id="ARBA00047974"/>
    </source>
</evidence>
<dbReference type="GO" id="GO:0005829">
    <property type="term" value="C:cytosol"/>
    <property type="evidence" value="ECO:0007669"/>
    <property type="project" value="TreeGrafter"/>
</dbReference>
<dbReference type="InterPro" id="IPR036117">
    <property type="entry name" value="DhaL_dom_sf"/>
</dbReference>
<accession>A0A8K0P696</accession>
<comment type="function">
    <text evidence="11">Catalyzes both the phosphorylation of dihydroxyacetone and of glyceraldehyde, and the splitting of ribonucleoside diphosphate-X compounds among which FAD is the best substrate. Represses IFIH1-mediated cellular antiviral response.</text>
</comment>
<evidence type="ECO:0000256" key="6">
    <source>
        <dbReference type="ARBA" id="ARBA00022741"/>
    </source>
</evidence>
<dbReference type="SUPFAM" id="SSF82549">
    <property type="entry name" value="DAK1/DegV-like"/>
    <property type="match status" value="1"/>
</dbReference>
<comment type="catalytic activity">
    <reaction evidence="13">
        <text>D-glyceraldehyde + ATP = D-glyceraldehyde 3-phosphate + ADP + H(+)</text>
        <dbReference type="Rhea" id="RHEA:13941"/>
        <dbReference type="ChEBI" id="CHEBI:15378"/>
        <dbReference type="ChEBI" id="CHEBI:17378"/>
        <dbReference type="ChEBI" id="CHEBI:30616"/>
        <dbReference type="ChEBI" id="CHEBI:59776"/>
        <dbReference type="ChEBI" id="CHEBI:456216"/>
        <dbReference type="EC" id="2.7.1.28"/>
    </reaction>
</comment>
<dbReference type="EC" id="2.7.1.28" evidence="2"/>
<evidence type="ECO:0000256" key="5">
    <source>
        <dbReference type="ARBA" id="ARBA00022679"/>
    </source>
</evidence>
<dbReference type="Pfam" id="PF02734">
    <property type="entry name" value="Dak2"/>
    <property type="match status" value="1"/>
</dbReference>
<keyword evidence="6" id="KW-0547">Nucleotide-binding</keyword>
<dbReference type="PROSITE" id="PS51480">
    <property type="entry name" value="DHAL"/>
    <property type="match status" value="1"/>
</dbReference>
<dbReference type="Gene3D" id="1.25.40.340">
    <property type="match status" value="1"/>
</dbReference>
<comment type="subunit">
    <text evidence="12">Homodimer. Interacts with IFIH1 (via the CARD domains), the interaction is inhibited by viral infection.</text>
</comment>
<evidence type="ECO:0000256" key="10">
    <source>
        <dbReference type="ARBA" id="ARBA00032426"/>
    </source>
</evidence>
<dbReference type="GO" id="GO:0019563">
    <property type="term" value="P:glycerol catabolic process"/>
    <property type="evidence" value="ECO:0007669"/>
    <property type="project" value="TreeGrafter"/>
</dbReference>
<evidence type="ECO:0000256" key="9">
    <source>
        <dbReference type="ARBA" id="ARBA00023285"/>
    </source>
</evidence>
<organism evidence="18 19">
    <name type="scientific">Ladona fulva</name>
    <name type="common">Scarce chaser dragonfly</name>
    <name type="synonym">Libellula fulva</name>
    <dbReference type="NCBI Taxonomy" id="123851"/>
    <lineage>
        <taxon>Eukaryota</taxon>
        <taxon>Metazoa</taxon>
        <taxon>Ecdysozoa</taxon>
        <taxon>Arthropoda</taxon>
        <taxon>Hexapoda</taxon>
        <taxon>Insecta</taxon>
        <taxon>Pterygota</taxon>
        <taxon>Palaeoptera</taxon>
        <taxon>Odonata</taxon>
        <taxon>Epiprocta</taxon>
        <taxon>Anisoptera</taxon>
        <taxon>Libelluloidea</taxon>
        <taxon>Libellulidae</taxon>
        <taxon>Ladona</taxon>
    </lineage>
</organism>
<reference evidence="18" key="1">
    <citation type="submission" date="2013-04" db="EMBL/GenBank/DDBJ databases">
        <authorList>
            <person name="Qu J."/>
            <person name="Murali S.C."/>
            <person name="Bandaranaike D."/>
            <person name="Bellair M."/>
            <person name="Blankenburg K."/>
            <person name="Chao H."/>
            <person name="Dinh H."/>
            <person name="Doddapaneni H."/>
            <person name="Downs B."/>
            <person name="Dugan-Rocha S."/>
            <person name="Elkadiri S."/>
            <person name="Gnanaolivu R.D."/>
            <person name="Hernandez B."/>
            <person name="Javaid M."/>
            <person name="Jayaseelan J.C."/>
            <person name="Lee S."/>
            <person name="Li M."/>
            <person name="Ming W."/>
            <person name="Munidasa M."/>
            <person name="Muniz J."/>
            <person name="Nguyen L."/>
            <person name="Ongeri F."/>
            <person name="Osuji N."/>
            <person name="Pu L.-L."/>
            <person name="Puazo M."/>
            <person name="Qu C."/>
            <person name="Quiroz J."/>
            <person name="Raj R."/>
            <person name="Weissenberger G."/>
            <person name="Xin Y."/>
            <person name="Zou X."/>
            <person name="Han Y."/>
            <person name="Richards S."/>
            <person name="Worley K."/>
            <person name="Muzny D."/>
            <person name="Gibbs R."/>
        </authorList>
    </citation>
    <scope>NUCLEOTIDE SEQUENCE</scope>
    <source>
        <strain evidence="18">Sampled in the wild</strain>
    </source>
</reference>
<dbReference type="EC" id="4.6.1.15" evidence="3"/>
<name>A0A8K0P696_LADFU</name>
<dbReference type="InterPro" id="IPR050861">
    <property type="entry name" value="Dihydroxyacetone_Kinase"/>
</dbReference>
<evidence type="ECO:0000256" key="8">
    <source>
        <dbReference type="ARBA" id="ARBA00022840"/>
    </source>
</evidence>